<dbReference type="Gene3D" id="2.40.50.140">
    <property type="entry name" value="Nucleic acid-binding proteins"/>
    <property type="match status" value="1"/>
</dbReference>
<keyword evidence="3" id="KW-1185">Reference proteome</keyword>
<dbReference type="Proteomes" id="UP001633002">
    <property type="component" value="Unassembled WGS sequence"/>
</dbReference>
<dbReference type="SUPFAM" id="SSF50249">
    <property type="entry name" value="Nucleic acid-binding proteins"/>
    <property type="match status" value="1"/>
</dbReference>
<feature type="compositionally biased region" description="Polar residues" evidence="1">
    <location>
        <begin position="193"/>
        <end position="204"/>
    </location>
</feature>
<sequence length="255" mass="28086">MAESSSRTAVAMAESRMTTLKETKVWLESKSGGGCRVVRARITRFGFRGTATYLGCPICLKSIYSRDRCSHDFSSPKSLYRLKALLPDDSGELEATAWEATRCFTGMRLEEFVAREMRDEESEILERCIGKMWILRLSRAENQRGVYARIEYAEAVSRKVLFRGSSPCRDGTVAEGLPSSPVSTISAFGDGSSPVSTGTSTYNLESKEDSMGGAVDVSRKEFRRGFEAGFVTCTMEARPGWLQMLVGSNPTVAEA</sequence>
<evidence type="ECO:0000256" key="1">
    <source>
        <dbReference type="SAM" id="MobiDB-lite"/>
    </source>
</evidence>
<feature type="region of interest" description="Disordered" evidence="1">
    <location>
        <begin position="185"/>
        <end position="208"/>
    </location>
</feature>
<evidence type="ECO:0000313" key="3">
    <source>
        <dbReference type="Proteomes" id="UP001633002"/>
    </source>
</evidence>
<accession>A0ABD3GAI1</accession>
<dbReference type="EMBL" id="JBJQOH010000008">
    <property type="protein sequence ID" value="KAL3675080.1"/>
    <property type="molecule type" value="Genomic_DNA"/>
</dbReference>
<dbReference type="InterPro" id="IPR012340">
    <property type="entry name" value="NA-bd_OB-fold"/>
</dbReference>
<evidence type="ECO:0000313" key="2">
    <source>
        <dbReference type="EMBL" id="KAL3675080.1"/>
    </source>
</evidence>
<organism evidence="2 3">
    <name type="scientific">Riccia sorocarpa</name>
    <dbReference type="NCBI Taxonomy" id="122646"/>
    <lineage>
        <taxon>Eukaryota</taxon>
        <taxon>Viridiplantae</taxon>
        <taxon>Streptophyta</taxon>
        <taxon>Embryophyta</taxon>
        <taxon>Marchantiophyta</taxon>
        <taxon>Marchantiopsida</taxon>
        <taxon>Marchantiidae</taxon>
        <taxon>Marchantiales</taxon>
        <taxon>Ricciaceae</taxon>
        <taxon>Riccia</taxon>
    </lineage>
</organism>
<name>A0ABD3GAI1_9MARC</name>
<comment type="caution">
    <text evidence="2">The sequence shown here is derived from an EMBL/GenBank/DDBJ whole genome shotgun (WGS) entry which is preliminary data.</text>
</comment>
<dbReference type="AlphaFoldDB" id="A0ABD3GAI1"/>
<reference evidence="2 3" key="1">
    <citation type="submission" date="2024-09" db="EMBL/GenBank/DDBJ databases">
        <title>Chromosome-scale assembly of Riccia sorocarpa.</title>
        <authorList>
            <person name="Paukszto L."/>
        </authorList>
    </citation>
    <scope>NUCLEOTIDE SEQUENCE [LARGE SCALE GENOMIC DNA]</scope>
    <source>
        <strain evidence="2">LP-2024</strain>
        <tissue evidence="2">Aerial parts of the thallus</tissue>
    </source>
</reference>
<gene>
    <name evidence="2" type="ORF">R1sor_025028</name>
</gene>
<protein>
    <submittedName>
        <fullName evidence="2">Uncharacterized protein</fullName>
    </submittedName>
</protein>
<proteinExistence type="predicted"/>